<organism evidence="1 2">
    <name type="scientific">Candidatus Nitrospira allomarina</name>
    <dbReference type="NCBI Taxonomy" id="3020900"/>
    <lineage>
        <taxon>Bacteria</taxon>
        <taxon>Pseudomonadati</taxon>
        <taxon>Nitrospirota</taxon>
        <taxon>Nitrospiria</taxon>
        <taxon>Nitrospirales</taxon>
        <taxon>Nitrospiraceae</taxon>
        <taxon>Nitrospira</taxon>
    </lineage>
</organism>
<keyword evidence="2" id="KW-1185">Reference proteome</keyword>
<reference evidence="1 2" key="1">
    <citation type="submission" date="2023-01" db="EMBL/GenBank/DDBJ databases">
        <title>Cultivation and genomic characterization of new, ubiquitous marine nitrite-oxidizing bacteria from the Nitrospirales.</title>
        <authorList>
            <person name="Mueller A.J."/>
            <person name="Daebeler A."/>
            <person name="Herbold C.W."/>
            <person name="Kirkegaard R.H."/>
            <person name="Daims H."/>
        </authorList>
    </citation>
    <scope>NUCLEOTIDE SEQUENCE [LARGE SCALE GENOMIC DNA]</scope>
    <source>
        <strain evidence="1 2">VA</strain>
    </source>
</reference>
<evidence type="ECO:0000313" key="2">
    <source>
        <dbReference type="Proteomes" id="UP001302719"/>
    </source>
</evidence>
<sequence>MWRHIWLIVGILSAFSFLGCSLDNTPKRLPAYLPQPSNLSVGDGATMALPAEGVTAVLVVLNDSGFEKSAPELRRGTLENLGEHLKAELQKQLPIQIHSVVYPDDVKPKGSVDPFIQLGKEQNVPYLVLAVLSSTEYEVFDRFPMGGLQQPTGMRGGGMPGYRAENYARLELALLDARTGQPVASTDGQAWATLERLVVPLESNVYPVVRRAQTQPPIYPNSEGEEYETLRWVSGKDAIAQAVMHFEILWRKNQAA</sequence>
<name>A0AA96GFZ4_9BACT</name>
<dbReference type="Proteomes" id="UP001302719">
    <property type="component" value="Chromosome"/>
</dbReference>
<protein>
    <recommendedName>
        <fullName evidence="3">Lipoprotein</fullName>
    </recommendedName>
</protein>
<dbReference type="EMBL" id="CP116967">
    <property type="protein sequence ID" value="WNM59575.1"/>
    <property type="molecule type" value="Genomic_DNA"/>
</dbReference>
<accession>A0AA96GFZ4</accession>
<evidence type="ECO:0000313" key="1">
    <source>
        <dbReference type="EMBL" id="WNM59575.1"/>
    </source>
</evidence>
<dbReference type="PROSITE" id="PS51257">
    <property type="entry name" value="PROKAR_LIPOPROTEIN"/>
    <property type="match status" value="1"/>
</dbReference>
<evidence type="ECO:0008006" key="3">
    <source>
        <dbReference type="Google" id="ProtNLM"/>
    </source>
</evidence>
<dbReference type="AlphaFoldDB" id="A0AA96GFZ4"/>
<dbReference type="RefSeq" id="WP_312646350.1">
    <property type="nucleotide sequence ID" value="NZ_CP116967.1"/>
</dbReference>
<dbReference type="KEGG" id="nall:PP769_07405"/>
<proteinExistence type="predicted"/>
<gene>
    <name evidence="1" type="ORF">PP769_07405</name>
</gene>